<feature type="region of interest" description="Disordered" evidence="5">
    <location>
        <begin position="1"/>
        <end position="61"/>
    </location>
</feature>
<evidence type="ECO:0000259" key="6">
    <source>
        <dbReference type="PROSITE" id="PS51891"/>
    </source>
</evidence>
<evidence type="ECO:0000313" key="7">
    <source>
        <dbReference type="EMBL" id="TGZ82089.1"/>
    </source>
</evidence>
<dbReference type="InterPro" id="IPR011057">
    <property type="entry name" value="Mss4-like_sf"/>
</dbReference>
<organism evidence="7 8">
    <name type="scientific">Ascodesmis nigricans</name>
    <dbReference type="NCBI Taxonomy" id="341454"/>
    <lineage>
        <taxon>Eukaryota</taxon>
        <taxon>Fungi</taxon>
        <taxon>Dikarya</taxon>
        <taxon>Ascomycota</taxon>
        <taxon>Pezizomycotina</taxon>
        <taxon>Pezizomycetes</taxon>
        <taxon>Pezizales</taxon>
        <taxon>Ascodesmidaceae</taxon>
        <taxon>Ascodesmis</taxon>
    </lineage>
</organism>
<name>A0A4S2MZ63_9PEZI</name>
<reference evidence="7 8" key="1">
    <citation type="submission" date="2019-04" db="EMBL/GenBank/DDBJ databases">
        <title>Comparative genomics and transcriptomics to analyze fruiting body development in filamentous ascomycetes.</title>
        <authorList>
            <consortium name="DOE Joint Genome Institute"/>
            <person name="Lutkenhaus R."/>
            <person name="Traeger S."/>
            <person name="Breuer J."/>
            <person name="Kuo A."/>
            <person name="Lipzen A."/>
            <person name="Pangilinan J."/>
            <person name="Dilworth D."/>
            <person name="Sandor L."/>
            <person name="Poggeler S."/>
            <person name="Barry K."/>
            <person name="Grigoriev I.V."/>
            <person name="Nowrousian M."/>
        </authorList>
    </citation>
    <scope>NUCLEOTIDE SEQUENCE [LARGE SCALE GENOMIC DNA]</scope>
    <source>
        <strain evidence="7 8">CBS 389.68</strain>
    </source>
</reference>
<dbReference type="PROSITE" id="PS51891">
    <property type="entry name" value="CENP_V_GFA"/>
    <property type="match status" value="1"/>
</dbReference>
<dbReference type="InParanoid" id="A0A4S2MZ63"/>
<comment type="similarity">
    <text evidence="1">Belongs to the Gfa family.</text>
</comment>
<evidence type="ECO:0000256" key="1">
    <source>
        <dbReference type="ARBA" id="ARBA00005495"/>
    </source>
</evidence>
<keyword evidence="3" id="KW-0862">Zinc</keyword>
<feature type="domain" description="CENP-V/GFA" evidence="6">
    <location>
        <begin position="65"/>
        <end position="177"/>
    </location>
</feature>
<protein>
    <recommendedName>
        <fullName evidence="6">CENP-V/GFA domain-containing protein</fullName>
    </recommendedName>
</protein>
<dbReference type="GO" id="GO:0046872">
    <property type="term" value="F:metal ion binding"/>
    <property type="evidence" value="ECO:0007669"/>
    <property type="project" value="UniProtKB-KW"/>
</dbReference>
<dbReference type="OrthoDB" id="6329284at2759"/>
<evidence type="ECO:0000256" key="2">
    <source>
        <dbReference type="ARBA" id="ARBA00022723"/>
    </source>
</evidence>
<dbReference type="GO" id="GO:0016846">
    <property type="term" value="F:carbon-sulfur lyase activity"/>
    <property type="evidence" value="ECO:0007669"/>
    <property type="project" value="InterPro"/>
</dbReference>
<evidence type="ECO:0000313" key="8">
    <source>
        <dbReference type="Proteomes" id="UP000298138"/>
    </source>
</evidence>
<evidence type="ECO:0000256" key="3">
    <source>
        <dbReference type="ARBA" id="ARBA00022833"/>
    </source>
</evidence>
<keyword evidence="4" id="KW-0456">Lyase</keyword>
<evidence type="ECO:0000256" key="5">
    <source>
        <dbReference type="SAM" id="MobiDB-lite"/>
    </source>
</evidence>
<proteinExistence type="inferred from homology"/>
<dbReference type="InterPro" id="IPR006913">
    <property type="entry name" value="CENP-V/GFA"/>
</dbReference>
<accession>A0A4S2MZ63</accession>
<keyword evidence="8" id="KW-1185">Reference proteome</keyword>
<dbReference type="Gene3D" id="3.90.1590.10">
    <property type="entry name" value="glutathione-dependent formaldehyde- activating enzyme (gfa)"/>
    <property type="match status" value="1"/>
</dbReference>
<feature type="compositionally biased region" description="Low complexity" evidence="5">
    <location>
        <begin position="12"/>
        <end position="32"/>
    </location>
</feature>
<gene>
    <name evidence="7" type="ORF">EX30DRAFT_339990</name>
</gene>
<evidence type="ECO:0000256" key="4">
    <source>
        <dbReference type="ARBA" id="ARBA00023239"/>
    </source>
</evidence>
<keyword evidence="2" id="KW-0479">Metal-binding</keyword>
<dbReference type="EMBL" id="ML220116">
    <property type="protein sequence ID" value="TGZ82089.1"/>
    <property type="molecule type" value="Genomic_DNA"/>
</dbReference>
<dbReference type="PANTHER" id="PTHR33337">
    <property type="entry name" value="GFA DOMAIN-CONTAINING PROTEIN"/>
    <property type="match status" value="1"/>
</dbReference>
<dbReference type="PANTHER" id="PTHR33337:SF40">
    <property type="entry name" value="CENP-V_GFA DOMAIN-CONTAINING PROTEIN-RELATED"/>
    <property type="match status" value="1"/>
</dbReference>
<dbReference type="SUPFAM" id="SSF51316">
    <property type="entry name" value="Mss4-like"/>
    <property type="match status" value="1"/>
</dbReference>
<dbReference type="Proteomes" id="UP000298138">
    <property type="component" value="Unassembled WGS sequence"/>
</dbReference>
<dbReference type="STRING" id="341454.A0A4S2MZ63"/>
<dbReference type="Pfam" id="PF04828">
    <property type="entry name" value="GFA"/>
    <property type="match status" value="1"/>
</dbReference>
<dbReference type="AlphaFoldDB" id="A0A4S2MZ63"/>
<sequence>MPFNIPNRLRRLSSSGRQGSPAPPSSSAQIIRDPLSPQPVPDRVAEQNQKAHTAAAEPQPAHPPINGSCLCETIQYEVRFPGPESWPPKRNSCHCPQCRHMSGALVVHLITVPSTNLCIYDPTLSLREYSSSSFARRAFCCQCGSSLFWRHVPTDDETLGRVSSNISRMVSTSAPEQPSFLGRRRSNTVGMEVGSPRHRSGLLGGIREEGKTTQVGAGEYASDEGIDIFIGTLSERWLKGEDGKVLATSVDGVLWAGDAVPGVTDFRAVGEGERFLKGRDTDVI</sequence>